<dbReference type="AlphaFoldDB" id="A0A8X6S6G0"/>
<dbReference type="EMBL" id="BMAU01021241">
    <property type="protein sequence ID" value="GFY03747.1"/>
    <property type="molecule type" value="Genomic_DNA"/>
</dbReference>
<proteinExistence type="predicted"/>
<evidence type="ECO:0000313" key="2">
    <source>
        <dbReference type="EMBL" id="GFY03747.1"/>
    </source>
</evidence>
<name>A0A8X6S6G0_TRICX</name>
<dbReference type="Proteomes" id="UP000887159">
    <property type="component" value="Unassembled WGS sequence"/>
</dbReference>
<reference evidence="2" key="1">
    <citation type="submission" date="2020-08" db="EMBL/GenBank/DDBJ databases">
        <title>Multicomponent nature underlies the extraordinary mechanical properties of spider dragline silk.</title>
        <authorList>
            <person name="Kono N."/>
            <person name="Nakamura H."/>
            <person name="Mori M."/>
            <person name="Yoshida Y."/>
            <person name="Ohtoshi R."/>
            <person name="Malay A.D."/>
            <person name="Moran D.A.P."/>
            <person name="Tomita M."/>
            <person name="Numata K."/>
            <person name="Arakawa K."/>
        </authorList>
    </citation>
    <scope>NUCLEOTIDE SEQUENCE</scope>
</reference>
<gene>
    <name evidence="2" type="ORF">TNCV_4550841</name>
</gene>
<protein>
    <submittedName>
        <fullName evidence="2">Uncharacterized protein</fullName>
    </submittedName>
</protein>
<evidence type="ECO:0000256" key="1">
    <source>
        <dbReference type="SAM" id="MobiDB-lite"/>
    </source>
</evidence>
<feature type="region of interest" description="Disordered" evidence="1">
    <location>
        <begin position="69"/>
        <end position="96"/>
    </location>
</feature>
<organism evidence="2 3">
    <name type="scientific">Trichonephila clavipes</name>
    <name type="common">Golden silk orbweaver</name>
    <name type="synonym">Nephila clavipes</name>
    <dbReference type="NCBI Taxonomy" id="2585209"/>
    <lineage>
        <taxon>Eukaryota</taxon>
        <taxon>Metazoa</taxon>
        <taxon>Ecdysozoa</taxon>
        <taxon>Arthropoda</taxon>
        <taxon>Chelicerata</taxon>
        <taxon>Arachnida</taxon>
        <taxon>Araneae</taxon>
        <taxon>Araneomorphae</taxon>
        <taxon>Entelegynae</taxon>
        <taxon>Araneoidea</taxon>
        <taxon>Nephilidae</taxon>
        <taxon>Trichonephila</taxon>
    </lineage>
</organism>
<accession>A0A8X6S6G0</accession>
<sequence length="96" mass="10492">MPVRTSSVKFPEGAIDGDTTFLLLNNLCIELNGREIFFSTLHSLFSPQDLTSTYSVFTRRVCIEYASTASSMEPSPSGLKSDALTIRIPTAPTQDS</sequence>
<comment type="caution">
    <text evidence="2">The sequence shown here is derived from an EMBL/GenBank/DDBJ whole genome shotgun (WGS) entry which is preliminary data.</text>
</comment>
<evidence type="ECO:0000313" key="3">
    <source>
        <dbReference type="Proteomes" id="UP000887159"/>
    </source>
</evidence>
<keyword evidence="3" id="KW-1185">Reference proteome</keyword>